<dbReference type="Gene3D" id="3.40.850.10">
    <property type="entry name" value="Kinesin motor domain"/>
    <property type="match status" value="1"/>
</dbReference>
<dbReference type="GO" id="GO:0003777">
    <property type="term" value="F:microtubule motor activity"/>
    <property type="evidence" value="ECO:0007669"/>
    <property type="project" value="InterPro"/>
</dbReference>
<keyword evidence="4" id="KW-0206">Cytoskeleton</keyword>
<name>A0A6L2PZM1_COPFO</name>
<dbReference type="AlphaFoldDB" id="A0A6L2PZM1"/>
<evidence type="ECO:0000256" key="6">
    <source>
        <dbReference type="SAM" id="Coils"/>
    </source>
</evidence>
<dbReference type="GO" id="GO:0008017">
    <property type="term" value="F:microtubule binding"/>
    <property type="evidence" value="ECO:0007669"/>
    <property type="project" value="InterPro"/>
</dbReference>
<feature type="domain" description="Kinesin motor" evidence="8">
    <location>
        <begin position="5"/>
        <end position="332"/>
    </location>
</feature>
<dbReference type="PRINTS" id="PR00380">
    <property type="entry name" value="KINESINHEAVY"/>
</dbReference>
<dbReference type="GO" id="GO:0007052">
    <property type="term" value="P:mitotic spindle organization"/>
    <property type="evidence" value="ECO:0007669"/>
    <property type="project" value="TreeGrafter"/>
</dbReference>
<evidence type="ECO:0000256" key="7">
    <source>
        <dbReference type="SAM" id="MobiDB-lite"/>
    </source>
</evidence>
<evidence type="ECO:0000256" key="5">
    <source>
        <dbReference type="PROSITE-ProRule" id="PRU00283"/>
    </source>
</evidence>
<dbReference type="PROSITE" id="PS50067">
    <property type="entry name" value="KINESIN_MOTOR_2"/>
    <property type="match status" value="1"/>
</dbReference>
<dbReference type="InterPro" id="IPR001752">
    <property type="entry name" value="Kinesin_motor_dom"/>
</dbReference>
<feature type="coiled-coil region" evidence="6">
    <location>
        <begin position="746"/>
        <end position="839"/>
    </location>
</feature>
<organism evidence="9 10">
    <name type="scientific">Coptotermes formosanus</name>
    <name type="common">Formosan subterranean termite</name>
    <dbReference type="NCBI Taxonomy" id="36987"/>
    <lineage>
        <taxon>Eukaryota</taxon>
        <taxon>Metazoa</taxon>
        <taxon>Ecdysozoa</taxon>
        <taxon>Arthropoda</taxon>
        <taxon>Hexapoda</taxon>
        <taxon>Insecta</taxon>
        <taxon>Pterygota</taxon>
        <taxon>Neoptera</taxon>
        <taxon>Polyneoptera</taxon>
        <taxon>Dictyoptera</taxon>
        <taxon>Blattodea</taxon>
        <taxon>Blattoidea</taxon>
        <taxon>Termitoidae</taxon>
        <taxon>Rhinotermitidae</taxon>
        <taxon>Coptotermes</taxon>
    </lineage>
</organism>
<dbReference type="OrthoDB" id="540783at2759"/>
<dbReference type="GO" id="GO:0007018">
    <property type="term" value="P:microtubule-based movement"/>
    <property type="evidence" value="ECO:0007669"/>
    <property type="project" value="InterPro"/>
</dbReference>
<gene>
    <name evidence="9" type="ORF">Cfor_02762</name>
</gene>
<feature type="coiled-coil region" evidence="6">
    <location>
        <begin position="866"/>
        <end position="909"/>
    </location>
</feature>
<feature type="coiled-coil region" evidence="6">
    <location>
        <begin position="997"/>
        <end position="1049"/>
    </location>
</feature>
<dbReference type="InterPro" id="IPR027417">
    <property type="entry name" value="P-loop_NTPase"/>
</dbReference>
<comment type="subcellular location">
    <subcellularLocation>
        <location evidence="1">Cytoplasm</location>
        <location evidence="1">Cytoskeleton</location>
    </subcellularLocation>
</comment>
<feature type="compositionally biased region" description="Polar residues" evidence="7">
    <location>
        <begin position="1129"/>
        <end position="1143"/>
    </location>
</feature>
<keyword evidence="4" id="KW-0963">Cytoplasm</keyword>
<dbReference type="Pfam" id="PF00225">
    <property type="entry name" value="Kinesin"/>
    <property type="match status" value="1"/>
</dbReference>
<comment type="similarity">
    <text evidence="5">Belongs to the TRAFAC class myosin-kinesin ATPase superfamily. Kinesin family.</text>
</comment>
<evidence type="ECO:0000313" key="10">
    <source>
        <dbReference type="Proteomes" id="UP000502823"/>
    </source>
</evidence>
<reference evidence="10" key="1">
    <citation type="submission" date="2020-01" db="EMBL/GenBank/DDBJ databases">
        <title>Draft genome sequence of the Termite Coptotermes fromosanus.</title>
        <authorList>
            <person name="Itakura S."/>
            <person name="Yosikawa Y."/>
            <person name="Umezawa K."/>
        </authorList>
    </citation>
    <scope>NUCLEOTIDE SEQUENCE [LARGE SCALE GENOMIC DNA]</scope>
</reference>
<dbReference type="InParanoid" id="A0A6L2PZM1"/>
<dbReference type="PANTHER" id="PTHR47969:SF25">
    <property type="entry name" value="KINESIN MOTOR DOMAIN-CONTAINING PROTEIN"/>
    <property type="match status" value="1"/>
</dbReference>
<evidence type="ECO:0000256" key="4">
    <source>
        <dbReference type="ARBA" id="ARBA00023212"/>
    </source>
</evidence>
<proteinExistence type="inferred from homology"/>
<evidence type="ECO:0000256" key="2">
    <source>
        <dbReference type="ARBA" id="ARBA00022741"/>
    </source>
</evidence>
<comment type="caution">
    <text evidence="9">The sequence shown here is derived from an EMBL/GenBank/DDBJ whole genome shotgun (WGS) entry which is preliminary data.</text>
</comment>
<dbReference type="PANTHER" id="PTHR47969">
    <property type="entry name" value="CHROMOSOME-ASSOCIATED KINESIN KIF4A-RELATED"/>
    <property type="match status" value="1"/>
</dbReference>
<accession>A0A6L2PZM1</accession>
<feature type="binding site" evidence="5">
    <location>
        <begin position="83"/>
        <end position="90"/>
    </location>
    <ligand>
        <name>ATP</name>
        <dbReference type="ChEBI" id="CHEBI:30616"/>
    </ligand>
</feature>
<keyword evidence="6" id="KW-0175">Coiled coil</keyword>
<dbReference type="SUPFAM" id="SSF52540">
    <property type="entry name" value="P-loop containing nucleoside triphosphate hydrolases"/>
    <property type="match status" value="1"/>
</dbReference>
<sequence length="1164" mass="132582">MMGFPIRVAVRVRPLLPTDRLHEVVCVDVFPCANQIVLGKQNCFTVNYALPMNCSQSQLFVTTVYPLINCVLEGYDISVVAYGQSGSGKTYTILGPGVHCALSETEYGIIPRVTREIFSRLTQTPGRTFKATVSFIEIYDNEIRDLLNTSQFKKQLIIIGDLKDTTVVGAEEIECQNVSEVFNCLHVGMSNRQVGWITAQQPQYRSHCLFTLTLEQQWIVDGVVHNLRSKAQFTDLGGFGKTVLVENGGHFISESVQLDCGLVALGSVVSALTQSQWQHVQVPYMQSVLTRLLKSSFGGKAATLVIGCVSPASLDFNETLNCLSFLTQIRCITNTPVMNAVTDGNDHEHNVEVTSEEQYTDVLDSEERSTNADMFGLEFAASQWLKLVANAEDLFSKLVISKCLSQDEKDQIEHWLCLKQECEECVGSDDGTSCRGVGRVLERIDEITESEENTGGSHGSLSLKMKSNCQKNVVEKTTYESETESEQDSQHPDFLEKLDDLIKKFKHRTDGAVRSKRDSYIIDEQSEKDDISEHCSAEEQGEDTLSGCYPTLGAPFVSHKSVRGRRKSIHPGAGLPDITLAAANHLSIGTPLKEPEPVREESYQVDINVDKEGNHEVQGTENHSGILHNVNEAPPPTCSSQLPRHYQELQMLSAGTEARQSQIRQVLIDLEGVHKRLEELQCTIRIKEQFVADMIKNSEMRASAKERFQRKRSKLEEEYYKTRTHLAQAESALLLAAKDSDLNEEKLQYKKEIEKYKSLAVHYEKRLKDIEMIKQIAGDSARKVLELENSLQSSKRQMEKLKKQLKREEQHKQYLEQELLEDQRKIKELEQKYNLQTSKLQYHVFHCPNCMHFFDFQSIREVSARISHLEQVLKEKSTDLEKTEDLDEKEALRHEIQSLRKTKECLSKERCGLDEKLQKDKKLSSIEERKLLECEEAIEAIDAAIEYKNELICGRKGQGLDNSRVQREKGEKLLLERLMKLSPMEMRTLLYKYFQKVIDLRENGSKMEVQLAELELQTEAQAWKIQALINALQQSHFEAERRIVFLQKEHEEKLHVMLRHFAEESSGSSGAEAASRHLLLDRDAELGKYKRENRTLKKRIQELEALFKIDARVRRRSRSVSPVTIPQQNLKQLQGSGSVPTTKVTREKNKLIIQQHKSKKTSWS</sequence>
<dbReference type="FunCoup" id="A0A6L2PZM1">
    <property type="interactions" value="45"/>
</dbReference>
<dbReference type="EMBL" id="BLKM01000731">
    <property type="protein sequence ID" value="GFG37949.1"/>
    <property type="molecule type" value="Genomic_DNA"/>
</dbReference>
<dbReference type="GO" id="GO:0005524">
    <property type="term" value="F:ATP binding"/>
    <property type="evidence" value="ECO:0007669"/>
    <property type="project" value="UniProtKB-UniRule"/>
</dbReference>
<evidence type="ECO:0000256" key="3">
    <source>
        <dbReference type="ARBA" id="ARBA00022840"/>
    </source>
</evidence>
<keyword evidence="2 5" id="KW-0547">Nucleotide-binding</keyword>
<keyword evidence="5" id="KW-0505">Motor protein</keyword>
<dbReference type="InterPro" id="IPR027640">
    <property type="entry name" value="Kinesin-like_fam"/>
</dbReference>
<evidence type="ECO:0000313" key="9">
    <source>
        <dbReference type="EMBL" id="GFG37949.1"/>
    </source>
</evidence>
<dbReference type="InterPro" id="IPR036961">
    <property type="entry name" value="Kinesin_motor_dom_sf"/>
</dbReference>
<keyword evidence="3 5" id="KW-0067">ATP-binding</keyword>
<protein>
    <recommendedName>
        <fullName evidence="8">Kinesin motor domain-containing protein</fullName>
    </recommendedName>
</protein>
<evidence type="ECO:0000256" key="1">
    <source>
        <dbReference type="ARBA" id="ARBA00004245"/>
    </source>
</evidence>
<dbReference type="Proteomes" id="UP000502823">
    <property type="component" value="Unassembled WGS sequence"/>
</dbReference>
<keyword evidence="10" id="KW-1185">Reference proteome</keyword>
<dbReference type="SMART" id="SM00129">
    <property type="entry name" value="KISc"/>
    <property type="match status" value="1"/>
</dbReference>
<dbReference type="GO" id="GO:0005875">
    <property type="term" value="C:microtubule associated complex"/>
    <property type="evidence" value="ECO:0007669"/>
    <property type="project" value="TreeGrafter"/>
</dbReference>
<dbReference type="GO" id="GO:0051231">
    <property type="term" value="P:spindle elongation"/>
    <property type="evidence" value="ECO:0007669"/>
    <property type="project" value="TreeGrafter"/>
</dbReference>
<evidence type="ECO:0000259" key="8">
    <source>
        <dbReference type="PROSITE" id="PS50067"/>
    </source>
</evidence>
<feature type="region of interest" description="Disordered" evidence="7">
    <location>
        <begin position="1129"/>
        <end position="1164"/>
    </location>
</feature>